<keyword evidence="5 11" id="KW-0812">Transmembrane</keyword>
<feature type="transmembrane region" description="Helical" evidence="11">
    <location>
        <begin position="89"/>
        <end position="113"/>
    </location>
</feature>
<evidence type="ECO:0000256" key="9">
    <source>
        <dbReference type="ARBA" id="ARBA00037295"/>
    </source>
</evidence>
<evidence type="ECO:0000256" key="3">
    <source>
        <dbReference type="ARBA" id="ARBA00022448"/>
    </source>
</evidence>
<evidence type="ECO:0000256" key="4">
    <source>
        <dbReference type="ARBA" id="ARBA00022475"/>
    </source>
</evidence>
<feature type="transmembrane region" description="Helical" evidence="11">
    <location>
        <begin position="16"/>
        <end position="42"/>
    </location>
</feature>
<dbReference type="EMBL" id="QEKW01000003">
    <property type="protein sequence ID" value="PVZ11775.1"/>
    <property type="molecule type" value="Genomic_DNA"/>
</dbReference>
<evidence type="ECO:0000256" key="10">
    <source>
        <dbReference type="ARBA" id="ARBA00039918"/>
    </source>
</evidence>
<evidence type="ECO:0000256" key="7">
    <source>
        <dbReference type="ARBA" id="ARBA00022989"/>
    </source>
</evidence>
<name>A0A2U1FHX3_9PSEU</name>
<feature type="domain" description="Major facilitator superfamily (MFS) profile" evidence="12">
    <location>
        <begin position="16"/>
        <end position="438"/>
    </location>
</feature>
<dbReference type="GO" id="GO:0005886">
    <property type="term" value="C:plasma membrane"/>
    <property type="evidence" value="ECO:0007669"/>
    <property type="project" value="UniProtKB-SubCell"/>
</dbReference>
<comment type="caution">
    <text evidence="13">The sequence shown here is derived from an EMBL/GenBank/DDBJ whole genome shotgun (WGS) entry which is preliminary data.</text>
</comment>
<feature type="transmembrane region" description="Helical" evidence="11">
    <location>
        <begin position="189"/>
        <end position="208"/>
    </location>
</feature>
<dbReference type="Gene3D" id="1.20.1250.20">
    <property type="entry name" value="MFS general substrate transporter like domains"/>
    <property type="match status" value="2"/>
</dbReference>
<proteinExistence type="inferred from homology"/>
<evidence type="ECO:0000259" key="12">
    <source>
        <dbReference type="PROSITE" id="PS50850"/>
    </source>
</evidence>
<feature type="transmembrane region" description="Helical" evidence="11">
    <location>
        <begin position="255"/>
        <end position="277"/>
    </location>
</feature>
<feature type="transmembrane region" description="Helical" evidence="11">
    <location>
        <begin position="54"/>
        <end position="77"/>
    </location>
</feature>
<dbReference type="PROSITE" id="PS00217">
    <property type="entry name" value="SUGAR_TRANSPORT_2"/>
    <property type="match status" value="1"/>
</dbReference>
<evidence type="ECO:0000313" key="13">
    <source>
        <dbReference type="EMBL" id="PVZ11775.1"/>
    </source>
</evidence>
<feature type="transmembrane region" description="Helical" evidence="11">
    <location>
        <begin position="346"/>
        <end position="364"/>
    </location>
</feature>
<feature type="transmembrane region" description="Helical" evidence="11">
    <location>
        <begin position="154"/>
        <end position="177"/>
    </location>
</feature>
<evidence type="ECO:0000256" key="1">
    <source>
        <dbReference type="ARBA" id="ARBA00004651"/>
    </source>
</evidence>
<dbReference type="RefSeq" id="WP_116707495.1">
    <property type="nucleotide sequence ID" value="NZ_QEKW01000003.1"/>
</dbReference>
<keyword evidence="3" id="KW-0813">Transport</keyword>
<dbReference type="Pfam" id="PF00083">
    <property type="entry name" value="Sugar_tr"/>
    <property type="match status" value="1"/>
</dbReference>
<organism evidence="13 14">
    <name type="scientific">Actinomycetospora cinnamomea</name>
    <dbReference type="NCBI Taxonomy" id="663609"/>
    <lineage>
        <taxon>Bacteria</taxon>
        <taxon>Bacillati</taxon>
        <taxon>Actinomycetota</taxon>
        <taxon>Actinomycetes</taxon>
        <taxon>Pseudonocardiales</taxon>
        <taxon>Pseudonocardiaceae</taxon>
        <taxon>Actinomycetospora</taxon>
    </lineage>
</organism>
<dbReference type="InterPro" id="IPR005828">
    <property type="entry name" value="MFS_sugar_transport-like"/>
</dbReference>
<gene>
    <name evidence="13" type="ORF">C8D89_103105</name>
</gene>
<keyword evidence="8 11" id="KW-0472">Membrane</keyword>
<dbReference type="PANTHER" id="PTHR43045:SF1">
    <property type="entry name" value="SHIKIMATE TRANSPORTER"/>
    <property type="match status" value="1"/>
</dbReference>
<keyword evidence="14" id="KW-1185">Reference proteome</keyword>
<keyword evidence="6" id="KW-0769">Symport</keyword>
<sequence>MAEEAGRLDERSIRKVAAISAVGSTIEWYDFFIFGTAAALVFPDLFFPEASPTAGALLTFSVFGVAFLARPLGGVVWGHFGDRVGRKKAFLTALFTMAVGTTLIGVLPTYATIGIAAPIILTVLRFVQGLAVGGQWGGAVLLATEFAPRHRRGFYGSFAQVGVPLGVIFGQVLFIVLASQTAPETFAAWGWRVPFLVSVLLIGVAVYAQKKLEDTPAFRHLQELRAQQAEQAGTAAPQRGSSPIVEAFRRFPRQILLGAGAFIVVNATFYIYIVYILDYATEDLGLSTTTVLVAILIASIVQIAALPAFAALSDRIGRRRTYLFGALATAVWAIPFFLLIDTASPVALAIALVVAQLALSMMYGPQAAFFSEMFSAQVRYSGASLGYQIGAALGGGFSPVIATALLAATGTTMAISVYMIVLALVAVACVWALTETYQNAMEDDETVSGRPSPTSPR</sequence>
<keyword evidence="4" id="KW-1003">Cell membrane</keyword>
<dbReference type="CDD" id="cd17369">
    <property type="entry name" value="MFS_ShiA_like"/>
    <property type="match status" value="1"/>
</dbReference>
<dbReference type="Proteomes" id="UP000245639">
    <property type="component" value="Unassembled WGS sequence"/>
</dbReference>
<evidence type="ECO:0000256" key="5">
    <source>
        <dbReference type="ARBA" id="ARBA00022692"/>
    </source>
</evidence>
<dbReference type="FunFam" id="1.20.1250.20:FF:000001">
    <property type="entry name" value="Dicarboxylate MFS transporter"/>
    <property type="match status" value="1"/>
</dbReference>
<accession>A0A2U1FHX3</accession>
<feature type="transmembrane region" description="Helical" evidence="11">
    <location>
        <begin position="289"/>
        <end position="310"/>
    </location>
</feature>
<evidence type="ECO:0000256" key="11">
    <source>
        <dbReference type="SAM" id="Phobius"/>
    </source>
</evidence>
<dbReference type="GO" id="GO:0015293">
    <property type="term" value="F:symporter activity"/>
    <property type="evidence" value="ECO:0007669"/>
    <property type="project" value="UniProtKB-KW"/>
</dbReference>
<evidence type="ECO:0000256" key="2">
    <source>
        <dbReference type="ARBA" id="ARBA00008240"/>
    </source>
</evidence>
<feature type="transmembrane region" description="Helical" evidence="11">
    <location>
        <begin position="322"/>
        <end position="340"/>
    </location>
</feature>
<evidence type="ECO:0000256" key="6">
    <source>
        <dbReference type="ARBA" id="ARBA00022847"/>
    </source>
</evidence>
<reference evidence="13 14" key="1">
    <citation type="submission" date="2018-04" db="EMBL/GenBank/DDBJ databases">
        <title>Genomic Encyclopedia of Type Strains, Phase IV (KMG-IV): sequencing the most valuable type-strain genomes for metagenomic binning, comparative biology and taxonomic classification.</title>
        <authorList>
            <person name="Goeker M."/>
        </authorList>
    </citation>
    <scope>NUCLEOTIDE SEQUENCE [LARGE SCALE GENOMIC DNA]</scope>
    <source>
        <strain evidence="13 14">DSM 45771</strain>
    </source>
</reference>
<comment type="function">
    <text evidence="9">May be a proton symporter involved in the uptake of osmolytes such as proline and glycine betaine.</text>
</comment>
<comment type="subcellular location">
    <subcellularLocation>
        <location evidence="1">Cell membrane</location>
        <topology evidence="1">Multi-pass membrane protein</topology>
    </subcellularLocation>
</comment>
<feature type="transmembrane region" description="Helical" evidence="11">
    <location>
        <begin position="385"/>
        <end position="407"/>
    </location>
</feature>
<dbReference type="AlphaFoldDB" id="A0A2U1FHX3"/>
<dbReference type="InterPro" id="IPR005829">
    <property type="entry name" value="Sugar_transporter_CS"/>
</dbReference>
<dbReference type="OrthoDB" id="9066401at2"/>
<protein>
    <recommendedName>
        <fullName evidence="10">Putative proline/betaine transporter</fullName>
    </recommendedName>
</protein>
<feature type="transmembrane region" description="Helical" evidence="11">
    <location>
        <begin position="119"/>
        <end position="142"/>
    </location>
</feature>
<dbReference type="PROSITE" id="PS50850">
    <property type="entry name" value="MFS"/>
    <property type="match status" value="1"/>
</dbReference>
<comment type="similarity">
    <text evidence="2">Belongs to the major facilitator superfamily. Metabolite:H+ Symporter (MHS) family (TC 2.A.1.6) family.</text>
</comment>
<feature type="transmembrane region" description="Helical" evidence="11">
    <location>
        <begin position="413"/>
        <end position="433"/>
    </location>
</feature>
<dbReference type="InterPro" id="IPR036259">
    <property type="entry name" value="MFS_trans_sf"/>
</dbReference>
<keyword evidence="7 11" id="KW-1133">Transmembrane helix</keyword>
<evidence type="ECO:0000313" key="14">
    <source>
        <dbReference type="Proteomes" id="UP000245639"/>
    </source>
</evidence>
<dbReference type="InterPro" id="IPR020846">
    <property type="entry name" value="MFS_dom"/>
</dbReference>
<dbReference type="PANTHER" id="PTHR43045">
    <property type="entry name" value="SHIKIMATE TRANSPORTER"/>
    <property type="match status" value="1"/>
</dbReference>
<evidence type="ECO:0000256" key="8">
    <source>
        <dbReference type="ARBA" id="ARBA00023136"/>
    </source>
</evidence>
<dbReference type="SUPFAM" id="SSF103473">
    <property type="entry name" value="MFS general substrate transporter"/>
    <property type="match status" value="1"/>
</dbReference>